<dbReference type="InterPro" id="IPR006304">
    <property type="entry name" value="T3SS_SpaR/YscT"/>
</dbReference>
<evidence type="ECO:0000256" key="1">
    <source>
        <dbReference type="ARBA" id="ARBA00004651"/>
    </source>
</evidence>
<sequence>MQFEQFLGNPLLALGLTLPRIAGAFIMLPLLTQQNMPAMVRNSFLVSLAIVALPVALAGLPGTSMEMSVMAPIVLKELFIGIAIGFCFGIVFWAIGAAGNILDTQIGMSMASIFDPIQGHQTSLHGQFLSQLAAWLFMASGAFLVFLDLLLTSYSIWPVMSFFPTIQVAGMHLFVGQFSYLMTAALLLAAPAVVIMLIIDLAFGLVNRYAPSLNVFALTLPIKAWLATAIILLMLGSLMEFIIRRLGDSRGFLDVLQRVFGT</sequence>
<keyword evidence="5 7" id="KW-1133">Transmembrane helix</keyword>
<gene>
    <name evidence="8" type="primary">sctT</name>
    <name evidence="8" type="ORF">ACFOM9_11305</name>
</gene>
<evidence type="ECO:0000256" key="7">
    <source>
        <dbReference type="RuleBase" id="RU362072"/>
    </source>
</evidence>
<comment type="similarity">
    <text evidence="2 7">Belongs to the FliR/MopE/SpaR family.</text>
</comment>
<dbReference type="EMBL" id="JBHRYF010000008">
    <property type="protein sequence ID" value="MFC3660655.1"/>
    <property type="molecule type" value="Genomic_DNA"/>
</dbReference>
<feature type="transmembrane region" description="Helical" evidence="7">
    <location>
        <begin position="132"/>
        <end position="150"/>
    </location>
</feature>
<dbReference type="PANTHER" id="PTHR30065">
    <property type="entry name" value="FLAGELLAR BIOSYNTHETIC PROTEIN FLIR"/>
    <property type="match status" value="1"/>
</dbReference>
<feature type="transmembrane region" description="Helical" evidence="7">
    <location>
        <begin position="224"/>
        <end position="243"/>
    </location>
</feature>
<feature type="transmembrane region" description="Helical" evidence="7">
    <location>
        <begin position="43"/>
        <end position="60"/>
    </location>
</feature>
<evidence type="ECO:0000256" key="2">
    <source>
        <dbReference type="ARBA" id="ARBA00009772"/>
    </source>
</evidence>
<feature type="transmembrane region" description="Helical" evidence="7">
    <location>
        <begin position="182"/>
        <end position="204"/>
    </location>
</feature>
<evidence type="ECO:0000313" key="8">
    <source>
        <dbReference type="EMBL" id="MFC3660655.1"/>
    </source>
</evidence>
<accession>A0ABV7UVD0</accession>
<dbReference type="PRINTS" id="PR00953">
    <property type="entry name" value="TYPE3IMRPROT"/>
</dbReference>
<feature type="transmembrane region" description="Helical" evidence="7">
    <location>
        <begin position="80"/>
        <end position="102"/>
    </location>
</feature>
<keyword evidence="4 7" id="KW-0812">Transmembrane</keyword>
<keyword evidence="3 7" id="KW-1003">Cell membrane</keyword>
<reference evidence="9" key="1">
    <citation type="journal article" date="2019" name="Int. J. Syst. Evol. Microbiol.">
        <title>The Global Catalogue of Microorganisms (GCM) 10K type strain sequencing project: providing services to taxonomists for standard genome sequencing and annotation.</title>
        <authorList>
            <consortium name="The Broad Institute Genomics Platform"/>
            <consortium name="The Broad Institute Genome Sequencing Center for Infectious Disease"/>
            <person name="Wu L."/>
            <person name="Ma J."/>
        </authorList>
    </citation>
    <scope>NUCLEOTIDE SEQUENCE [LARGE SCALE GENOMIC DNA]</scope>
    <source>
        <strain evidence="9">KCTC 42211</strain>
    </source>
</reference>
<keyword evidence="9" id="KW-1185">Reference proteome</keyword>
<feature type="transmembrane region" description="Helical" evidence="7">
    <location>
        <begin position="12"/>
        <end position="31"/>
    </location>
</feature>
<proteinExistence type="inferred from homology"/>
<dbReference type="Pfam" id="PF01311">
    <property type="entry name" value="Bac_export_1"/>
    <property type="match status" value="1"/>
</dbReference>
<dbReference type="NCBIfam" id="TIGR01401">
    <property type="entry name" value="fliR_like_III"/>
    <property type="match status" value="1"/>
</dbReference>
<dbReference type="RefSeq" id="WP_386710480.1">
    <property type="nucleotide sequence ID" value="NZ_JBHRYF010000008.1"/>
</dbReference>
<evidence type="ECO:0000313" key="9">
    <source>
        <dbReference type="Proteomes" id="UP001595724"/>
    </source>
</evidence>
<feature type="transmembrane region" description="Helical" evidence="7">
    <location>
        <begin position="156"/>
        <end position="175"/>
    </location>
</feature>
<comment type="subcellular location">
    <subcellularLocation>
        <location evidence="1 7">Cell membrane</location>
        <topology evidence="1 7">Multi-pass membrane protein</topology>
    </subcellularLocation>
</comment>
<protein>
    <submittedName>
        <fullName evidence="8">Type III secretion system export apparatus subunit SctT</fullName>
    </submittedName>
</protein>
<organism evidence="8 9">
    <name type="scientific">Luteimonas notoginsengisoli</name>
    <dbReference type="NCBI Taxonomy" id="1578200"/>
    <lineage>
        <taxon>Bacteria</taxon>
        <taxon>Pseudomonadati</taxon>
        <taxon>Pseudomonadota</taxon>
        <taxon>Gammaproteobacteria</taxon>
        <taxon>Lysobacterales</taxon>
        <taxon>Lysobacteraceae</taxon>
        <taxon>Luteimonas</taxon>
    </lineage>
</organism>
<dbReference type="Proteomes" id="UP001595724">
    <property type="component" value="Unassembled WGS sequence"/>
</dbReference>
<evidence type="ECO:0000256" key="3">
    <source>
        <dbReference type="ARBA" id="ARBA00022475"/>
    </source>
</evidence>
<name>A0ABV7UVD0_9GAMM</name>
<evidence type="ECO:0000256" key="6">
    <source>
        <dbReference type="ARBA" id="ARBA00023136"/>
    </source>
</evidence>
<dbReference type="PANTHER" id="PTHR30065:SF1">
    <property type="entry name" value="SURFACE PRESENTATION OF ANTIGENS PROTEIN SPAR"/>
    <property type="match status" value="1"/>
</dbReference>
<evidence type="ECO:0000256" key="5">
    <source>
        <dbReference type="ARBA" id="ARBA00022989"/>
    </source>
</evidence>
<comment type="caution">
    <text evidence="8">The sequence shown here is derived from an EMBL/GenBank/DDBJ whole genome shotgun (WGS) entry which is preliminary data.</text>
</comment>
<evidence type="ECO:0000256" key="4">
    <source>
        <dbReference type="ARBA" id="ARBA00022692"/>
    </source>
</evidence>
<dbReference type="InterPro" id="IPR002010">
    <property type="entry name" value="T3SS_IM_R"/>
</dbReference>
<keyword evidence="6 7" id="KW-0472">Membrane</keyword>